<proteinExistence type="predicted"/>
<dbReference type="InterPro" id="IPR016167">
    <property type="entry name" value="FAD-bd_PCMH_sub1"/>
</dbReference>
<comment type="caution">
    <text evidence="5">The sequence shown here is derived from an EMBL/GenBank/DDBJ whole genome shotgun (WGS) entry which is preliminary data.</text>
</comment>
<evidence type="ECO:0000256" key="2">
    <source>
        <dbReference type="ARBA" id="ARBA00022827"/>
    </source>
</evidence>
<dbReference type="Pfam" id="PF00941">
    <property type="entry name" value="FAD_binding_5"/>
    <property type="match status" value="1"/>
</dbReference>
<dbReference type="OrthoDB" id="9793944at2"/>
<evidence type="ECO:0000259" key="4">
    <source>
        <dbReference type="PROSITE" id="PS51387"/>
    </source>
</evidence>
<dbReference type="PANTHER" id="PTHR42659">
    <property type="entry name" value="XANTHINE DEHYDROGENASE SUBUNIT C-RELATED"/>
    <property type="match status" value="1"/>
</dbReference>
<dbReference type="Gene3D" id="3.30.390.50">
    <property type="entry name" value="CO dehydrogenase flavoprotein, C-terminal domain"/>
    <property type="match status" value="1"/>
</dbReference>
<dbReference type="GO" id="GO:0071949">
    <property type="term" value="F:FAD binding"/>
    <property type="evidence" value="ECO:0007669"/>
    <property type="project" value="InterPro"/>
</dbReference>
<evidence type="ECO:0000313" key="6">
    <source>
        <dbReference type="Proteomes" id="UP000093795"/>
    </source>
</evidence>
<name>A0A1A3C5N1_MYCAS</name>
<dbReference type="STRING" id="1790.A5645_24625"/>
<dbReference type="RefSeq" id="WP_065121729.1">
    <property type="nucleotide sequence ID" value="NZ_LZKQ01000189.1"/>
</dbReference>
<evidence type="ECO:0000256" key="3">
    <source>
        <dbReference type="ARBA" id="ARBA00023002"/>
    </source>
</evidence>
<organism evidence="5 6">
    <name type="scientific">Mycobacterium asiaticum</name>
    <dbReference type="NCBI Taxonomy" id="1790"/>
    <lineage>
        <taxon>Bacteria</taxon>
        <taxon>Bacillati</taxon>
        <taxon>Actinomycetota</taxon>
        <taxon>Actinomycetes</taxon>
        <taxon>Mycobacteriales</taxon>
        <taxon>Mycobacteriaceae</taxon>
        <taxon>Mycobacterium</taxon>
    </lineage>
</organism>
<dbReference type="InterPro" id="IPR036318">
    <property type="entry name" value="FAD-bd_PCMH-like_sf"/>
</dbReference>
<evidence type="ECO:0000313" key="5">
    <source>
        <dbReference type="EMBL" id="OBI81657.1"/>
    </source>
</evidence>
<dbReference type="PROSITE" id="PS51387">
    <property type="entry name" value="FAD_PCMH"/>
    <property type="match status" value="1"/>
</dbReference>
<reference evidence="5 6" key="1">
    <citation type="submission" date="2016-06" db="EMBL/GenBank/DDBJ databases">
        <authorList>
            <person name="Kjaerup R.B."/>
            <person name="Dalgaard T.S."/>
            <person name="Juul-Madsen H.R."/>
        </authorList>
    </citation>
    <scope>NUCLEOTIDE SEQUENCE [LARGE SCALE GENOMIC DNA]</scope>
    <source>
        <strain evidence="5 6">1081914.2</strain>
    </source>
</reference>
<dbReference type="InterPro" id="IPR051312">
    <property type="entry name" value="Diverse_Substr_Oxidored"/>
</dbReference>
<protein>
    <submittedName>
        <fullName evidence="5">Molybdopterin dehydrogenase</fullName>
    </submittedName>
</protein>
<dbReference type="Gene3D" id="3.30.465.10">
    <property type="match status" value="1"/>
</dbReference>
<evidence type="ECO:0000256" key="1">
    <source>
        <dbReference type="ARBA" id="ARBA00022630"/>
    </source>
</evidence>
<dbReference type="InterPro" id="IPR002346">
    <property type="entry name" value="Mopterin_DH_FAD-bd"/>
</dbReference>
<dbReference type="InterPro" id="IPR016166">
    <property type="entry name" value="FAD-bd_PCMH"/>
</dbReference>
<feature type="domain" description="FAD-binding PCMH-type" evidence="4">
    <location>
        <begin position="1"/>
        <end position="176"/>
    </location>
</feature>
<sequence>MSPFDYHRPDTVDEAVALLETYGGDGKVLAGGQSLLPVLALRLTRLDHLIDIGRVQGLQSIEIGDGGAVSVGAAVTHARVERSDALASAAPAVVGAMPYIGHRAIRSRGTVCGSLAHADPSAELPAVALAVGAEMIVRGPAGQRSVDATDFFEGYLSSALAEDELLTGVRFPAWPPRAGWSVLEISRRHGDFALVGLVTTLEVDDAGLLRRPALSFFGIASTPVRVAEAEQLLEGNLPDSALFAEAARVVSGALRPRADDHASSEYRAHVAGVLTRRGLAEATERAAARTTEGAGV</sequence>
<keyword evidence="2" id="KW-0274">FAD</keyword>
<dbReference type="InterPro" id="IPR036683">
    <property type="entry name" value="CO_DH_flav_C_dom_sf"/>
</dbReference>
<dbReference type="AlphaFoldDB" id="A0A1A3C5N1"/>
<dbReference type="Gene3D" id="3.30.43.10">
    <property type="entry name" value="Uridine Diphospho-n-acetylenolpyruvylglucosamine Reductase, domain 2"/>
    <property type="match status" value="1"/>
</dbReference>
<dbReference type="PANTHER" id="PTHR42659:SF2">
    <property type="entry name" value="XANTHINE DEHYDROGENASE SUBUNIT C-RELATED"/>
    <property type="match status" value="1"/>
</dbReference>
<gene>
    <name evidence="5" type="ORF">A9X01_23285</name>
</gene>
<keyword evidence="3" id="KW-0560">Oxidoreductase</keyword>
<dbReference type="Pfam" id="PF03450">
    <property type="entry name" value="CO_deh_flav_C"/>
    <property type="match status" value="1"/>
</dbReference>
<dbReference type="SUPFAM" id="SSF56176">
    <property type="entry name" value="FAD-binding/transporter-associated domain-like"/>
    <property type="match status" value="1"/>
</dbReference>
<dbReference type="InterPro" id="IPR016169">
    <property type="entry name" value="FAD-bd_PCMH_sub2"/>
</dbReference>
<dbReference type="GO" id="GO:0016491">
    <property type="term" value="F:oxidoreductase activity"/>
    <property type="evidence" value="ECO:0007669"/>
    <property type="project" value="UniProtKB-KW"/>
</dbReference>
<accession>A0A1A3C5N1</accession>
<keyword evidence="1" id="KW-0285">Flavoprotein</keyword>
<dbReference type="SMART" id="SM01092">
    <property type="entry name" value="CO_deh_flav_C"/>
    <property type="match status" value="1"/>
</dbReference>
<dbReference type="Proteomes" id="UP000093795">
    <property type="component" value="Unassembled WGS sequence"/>
</dbReference>
<dbReference type="SUPFAM" id="SSF55447">
    <property type="entry name" value="CO dehydrogenase flavoprotein C-terminal domain-like"/>
    <property type="match status" value="1"/>
</dbReference>
<dbReference type="EMBL" id="LZKQ01000189">
    <property type="protein sequence ID" value="OBI81657.1"/>
    <property type="molecule type" value="Genomic_DNA"/>
</dbReference>
<dbReference type="InterPro" id="IPR005107">
    <property type="entry name" value="CO_DH_flav_C"/>
</dbReference>